<evidence type="ECO:0000313" key="5">
    <source>
        <dbReference type="EMBL" id="WED64061.1"/>
    </source>
</evidence>
<dbReference type="SUPFAM" id="SSF53649">
    <property type="entry name" value="Alkaline phosphatase-like"/>
    <property type="match status" value="1"/>
</dbReference>
<sequence>MNRPDILYLVTDQQRFDTIRALGNASIHTPNLDRLAVRGLTFNQAYSPCPVCVPARYVMRTGCQPATTGFSELWRDRQFTESSVRERCGPYLAERMSDLGYRTFGIGKFHTDPWDEDLGYEDYLQTWEHFGSPEMREADPYARWLGVNHPTFDYLEALYGERSEMYYVPQTRPLPAELCAESWCTDRAIERINVGPSDDSRPFFGMVSFIGPHPPFAPPLPFNRMYDPDQMPSPICGDRTEDHRDEQIPWMNQIIWAEGISDPLARILKARYYGEISFIDRCLGRILDEVEARPDPDNVLICFCSDHGDHLGDHHGWQKESFFDASARIPFLVSWPARLPRNERRDDLVSLTDLFGLATGAAGNPEPREGIDLLSTIQDARHGRDMLFGTHSEPGGERFKIMVRDPRWKYIFMANGGYEQLFNLRYDPHELHNRITTEPTHASRLKEAAQNHCRQGSARDAVDDRGELRRFPFKARQTAAPYGTGNRVLQFDLSRGIRGFSSPAESHRDPG</sequence>
<evidence type="ECO:0000256" key="3">
    <source>
        <dbReference type="ARBA" id="ARBA00022801"/>
    </source>
</evidence>
<organism evidence="5 6">
    <name type="scientific">Synoicihabitans lomoniglobus</name>
    <dbReference type="NCBI Taxonomy" id="2909285"/>
    <lineage>
        <taxon>Bacteria</taxon>
        <taxon>Pseudomonadati</taxon>
        <taxon>Verrucomicrobiota</taxon>
        <taxon>Opitutia</taxon>
        <taxon>Opitutales</taxon>
        <taxon>Opitutaceae</taxon>
        <taxon>Synoicihabitans</taxon>
    </lineage>
</organism>
<dbReference type="EMBL" id="CP119075">
    <property type="protein sequence ID" value="WED64061.1"/>
    <property type="molecule type" value="Genomic_DNA"/>
</dbReference>
<dbReference type="AlphaFoldDB" id="A0AAE9ZVB9"/>
<evidence type="ECO:0000259" key="4">
    <source>
        <dbReference type="Pfam" id="PF00884"/>
    </source>
</evidence>
<name>A0AAE9ZVB9_9BACT</name>
<dbReference type="Gene3D" id="3.40.720.10">
    <property type="entry name" value="Alkaline Phosphatase, subunit A"/>
    <property type="match status" value="1"/>
</dbReference>
<accession>A0AAE9ZVB9</accession>
<dbReference type="Proteomes" id="UP001218638">
    <property type="component" value="Chromosome"/>
</dbReference>
<dbReference type="InterPro" id="IPR000917">
    <property type="entry name" value="Sulfatase_N"/>
</dbReference>
<evidence type="ECO:0000313" key="6">
    <source>
        <dbReference type="Proteomes" id="UP001218638"/>
    </source>
</evidence>
<proteinExistence type="inferred from homology"/>
<dbReference type="PROSITE" id="PS00149">
    <property type="entry name" value="SULFATASE_2"/>
    <property type="match status" value="1"/>
</dbReference>
<feature type="domain" description="Sulfatase N-terminal" evidence="4">
    <location>
        <begin position="4"/>
        <end position="361"/>
    </location>
</feature>
<protein>
    <submittedName>
        <fullName evidence="5">Sulfatase-like hydrolase/transferase</fullName>
    </submittedName>
</protein>
<reference evidence="5" key="1">
    <citation type="submission" date="2023-03" db="EMBL/GenBank/DDBJ databases">
        <title>Lomoglobus Profundus gen. nov., sp. nov., a novel member of the phylum Verrucomicrobia, isolated from deep-marine sediment of South China Sea.</title>
        <authorList>
            <person name="Ahmad T."/>
            <person name="Ishaq S.E."/>
            <person name="Wang F."/>
        </authorList>
    </citation>
    <scope>NUCLEOTIDE SEQUENCE</scope>
    <source>
        <strain evidence="5">LMO-M01</strain>
    </source>
</reference>
<keyword evidence="3 5" id="KW-0378">Hydrolase</keyword>
<evidence type="ECO:0000256" key="2">
    <source>
        <dbReference type="ARBA" id="ARBA00022723"/>
    </source>
</evidence>
<keyword evidence="6" id="KW-1185">Reference proteome</keyword>
<dbReference type="RefSeq" id="WP_330930066.1">
    <property type="nucleotide sequence ID" value="NZ_CP119075.1"/>
</dbReference>
<dbReference type="GO" id="GO:0008484">
    <property type="term" value="F:sulfuric ester hydrolase activity"/>
    <property type="evidence" value="ECO:0007669"/>
    <property type="project" value="TreeGrafter"/>
</dbReference>
<comment type="similarity">
    <text evidence="1">Belongs to the sulfatase family.</text>
</comment>
<evidence type="ECO:0000256" key="1">
    <source>
        <dbReference type="ARBA" id="ARBA00008779"/>
    </source>
</evidence>
<dbReference type="InterPro" id="IPR024607">
    <property type="entry name" value="Sulfatase_CS"/>
</dbReference>
<dbReference type="PANTHER" id="PTHR45953">
    <property type="entry name" value="IDURONATE 2-SULFATASE"/>
    <property type="match status" value="1"/>
</dbReference>
<dbReference type="PANTHER" id="PTHR45953:SF1">
    <property type="entry name" value="IDURONATE 2-SULFATASE"/>
    <property type="match status" value="1"/>
</dbReference>
<dbReference type="InterPro" id="IPR017850">
    <property type="entry name" value="Alkaline_phosphatase_core_sf"/>
</dbReference>
<keyword evidence="2" id="KW-0479">Metal-binding</keyword>
<dbReference type="GO" id="GO:0046872">
    <property type="term" value="F:metal ion binding"/>
    <property type="evidence" value="ECO:0007669"/>
    <property type="project" value="UniProtKB-KW"/>
</dbReference>
<dbReference type="KEGG" id="slom:PXH66_17115"/>
<dbReference type="Pfam" id="PF00884">
    <property type="entry name" value="Sulfatase"/>
    <property type="match status" value="1"/>
</dbReference>
<dbReference type="GO" id="GO:0005737">
    <property type="term" value="C:cytoplasm"/>
    <property type="evidence" value="ECO:0007669"/>
    <property type="project" value="TreeGrafter"/>
</dbReference>
<gene>
    <name evidence="5" type="ORF">PXH66_17115</name>
</gene>